<dbReference type="InterPro" id="IPR050471">
    <property type="entry name" value="AB_hydrolase"/>
</dbReference>
<keyword evidence="3" id="KW-1185">Reference proteome</keyword>
<dbReference type="PANTHER" id="PTHR43433">
    <property type="entry name" value="HYDROLASE, ALPHA/BETA FOLD FAMILY PROTEIN"/>
    <property type="match status" value="1"/>
</dbReference>
<evidence type="ECO:0000259" key="1">
    <source>
        <dbReference type="Pfam" id="PF00561"/>
    </source>
</evidence>
<dbReference type="Gene3D" id="3.40.50.1820">
    <property type="entry name" value="alpha/beta hydrolase"/>
    <property type="match status" value="1"/>
</dbReference>
<dbReference type="InterPro" id="IPR000073">
    <property type="entry name" value="AB_hydrolase_1"/>
</dbReference>
<name>A0A1H7B4S0_9BACT</name>
<dbReference type="OrthoDB" id="9780932at2"/>
<protein>
    <submittedName>
        <fullName evidence="2">Pimeloyl-ACP methyl ester carboxylesterase</fullName>
    </submittedName>
</protein>
<sequence length="272" mass="30540">MPTVKTNGIHLHYEERGSGASPDDVPLLLIMGITAPGSVWNVHLADWQYHFRCIIGDNRGVGLSDKPAGPYSSEQMADDYAGLLDAIQVEKVRVVGCSMGSTIAQQLAIRHPDKVHSLVLMCPWARCDNYAKSLFQHIMNCKARFRPEEFSLYIQLLIFSKPTWDNTEKHEELGIGRKQDSVNPFPQPLHGLEGQAAACITHNALDNLHKIDKPTLVIGGRQDIFTPVWMAEEVANGIPESELFLYDNLGHAFHFENTADFNPRVRNWLLEN</sequence>
<evidence type="ECO:0000313" key="2">
    <source>
        <dbReference type="EMBL" id="SEJ71894.1"/>
    </source>
</evidence>
<dbReference type="STRING" id="408657.SAMN04487995_6095"/>
<dbReference type="RefSeq" id="WP_090342230.1">
    <property type="nucleotide sequence ID" value="NZ_FNXY01000012.1"/>
</dbReference>
<dbReference type="EMBL" id="FNXY01000012">
    <property type="protein sequence ID" value="SEJ71894.1"/>
    <property type="molecule type" value="Genomic_DNA"/>
</dbReference>
<evidence type="ECO:0000313" key="3">
    <source>
        <dbReference type="Proteomes" id="UP000199532"/>
    </source>
</evidence>
<gene>
    <name evidence="2" type="ORF">SAMN04487995_6095</name>
</gene>
<accession>A0A1H7B4S0</accession>
<dbReference type="InterPro" id="IPR029058">
    <property type="entry name" value="AB_hydrolase_fold"/>
</dbReference>
<dbReference type="Proteomes" id="UP000199532">
    <property type="component" value="Unassembled WGS sequence"/>
</dbReference>
<dbReference type="SUPFAM" id="SSF53474">
    <property type="entry name" value="alpha/beta-Hydrolases"/>
    <property type="match status" value="1"/>
</dbReference>
<proteinExistence type="predicted"/>
<dbReference type="PANTHER" id="PTHR43433:SF5">
    <property type="entry name" value="AB HYDROLASE-1 DOMAIN-CONTAINING PROTEIN"/>
    <property type="match status" value="1"/>
</dbReference>
<dbReference type="AlphaFoldDB" id="A0A1H7B4S0"/>
<reference evidence="2 3" key="1">
    <citation type="submission" date="2016-10" db="EMBL/GenBank/DDBJ databases">
        <authorList>
            <person name="de Groot N.N."/>
        </authorList>
    </citation>
    <scope>NUCLEOTIDE SEQUENCE [LARGE SCALE GENOMIC DNA]</scope>
    <source>
        <strain evidence="2 3">DSM 19938</strain>
    </source>
</reference>
<dbReference type="PRINTS" id="PR00111">
    <property type="entry name" value="ABHYDROLASE"/>
</dbReference>
<feature type="domain" description="AB hydrolase-1" evidence="1">
    <location>
        <begin position="26"/>
        <end position="257"/>
    </location>
</feature>
<organism evidence="2 3">
    <name type="scientific">Dyadobacter koreensis</name>
    <dbReference type="NCBI Taxonomy" id="408657"/>
    <lineage>
        <taxon>Bacteria</taxon>
        <taxon>Pseudomonadati</taxon>
        <taxon>Bacteroidota</taxon>
        <taxon>Cytophagia</taxon>
        <taxon>Cytophagales</taxon>
        <taxon>Spirosomataceae</taxon>
        <taxon>Dyadobacter</taxon>
    </lineage>
</organism>
<dbReference type="Pfam" id="PF00561">
    <property type="entry name" value="Abhydrolase_1"/>
    <property type="match status" value="1"/>
</dbReference>